<dbReference type="PANTHER" id="PTHR12358">
    <property type="entry name" value="SPHINGOSINE KINASE"/>
    <property type="match status" value="1"/>
</dbReference>
<feature type="domain" description="DAGKc" evidence="5">
    <location>
        <begin position="31"/>
        <end position="179"/>
    </location>
</feature>
<comment type="caution">
    <text evidence="6">The sequence shown here is derived from an EMBL/GenBank/DDBJ whole genome shotgun (WGS) entry which is preliminary data.</text>
</comment>
<dbReference type="Pfam" id="PF19279">
    <property type="entry name" value="YegS_C"/>
    <property type="match status" value="1"/>
</dbReference>
<dbReference type="InterPro" id="IPR016064">
    <property type="entry name" value="NAD/diacylglycerol_kinase_sf"/>
</dbReference>
<dbReference type="GO" id="GO:0008654">
    <property type="term" value="P:phospholipid biosynthetic process"/>
    <property type="evidence" value="ECO:0007669"/>
    <property type="project" value="InterPro"/>
</dbReference>
<dbReference type="AlphaFoldDB" id="A0A176W2Y1"/>
<evidence type="ECO:0000259" key="5">
    <source>
        <dbReference type="PROSITE" id="PS50146"/>
    </source>
</evidence>
<sequence length="402" mass="44273">MVVVSLWKGGAPRLSSLHPVRTMEPPSHETIRKQDYVFIVNPNGANGRTGDSWKKLLPKLTARLGNNWNISEKLTAGPQHATQLAREAIRDGAAAVIAVGGDGTLHEVVNGFFENGKPIESKLADSFPAQKTALGLIPMGTGSDFARVFGWNSDPTRAIDRLCKGEKKKVDVGQVIYGKERKKRFFINVADLHLSAKAGFYAGMHKRIGNLSYVVGALQGFQGHRNRDLKIRVDGGKWETWSEVTAICVGNSKYFGGGMKITPTADPSSGDLEVVIIKGYKWYDFLLKLHTLYLGSHIRQKNVTSMKVRRLDVEEVDDSTKEKYPGTFVQADGEHLGFLDASFSVIPAAIDFIRGGKTNEVHDVCRMEVPTAACFTWNPASIAEYYTLNWIGSLGTKQICTE</sequence>
<evidence type="ECO:0000313" key="7">
    <source>
        <dbReference type="Proteomes" id="UP000077202"/>
    </source>
</evidence>
<dbReference type="GO" id="GO:0006665">
    <property type="term" value="P:sphingolipid metabolic process"/>
    <property type="evidence" value="ECO:0007669"/>
    <property type="project" value="UniProtKB-ARBA"/>
</dbReference>
<dbReference type="InterPro" id="IPR045540">
    <property type="entry name" value="YegS/DAGK_C"/>
</dbReference>
<dbReference type="PANTHER" id="PTHR12358:SF54">
    <property type="entry name" value="SPHINGOSINE KINASE RELATED PROTEIN"/>
    <property type="match status" value="1"/>
</dbReference>
<dbReference type="InterPro" id="IPR017438">
    <property type="entry name" value="ATP-NAD_kinase_N"/>
</dbReference>
<keyword evidence="4" id="KW-0067">ATP-binding</keyword>
<dbReference type="NCBIfam" id="TIGR00147">
    <property type="entry name" value="YegS/Rv2252/BmrU family lipid kinase"/>
    <property type="match status" value="1"/>
</dbReference>
<dbReference type="Pfam" id="PF00781">
    <property type="entry name" value="DAGK_cat"/>
    <property type="match status" value="1"/>
</dbReference>
<keyword evidence="1" id="KW-0808">Transferase</keyword>
<evidence type="ECO:0000256" key="4">
    <source>
        <dbReference type="ARBA" id="ARBA00022840"/>
    </source>
</evidence>
<dbReference type="InterPro" id="IPR005218">
    <property type="entry name" value="Diacylglycerol/lipid_kinase"/>
</dbReference>
<evidence type="ECO:0000256" key="1">
    <source>
        <dbReference type="ARBA" id="ARBA00022679"/>
    </source>
</evidence>
<dbReference type="PROSITE" id="PS50146">
    <property type="entry name" value="DAGK"/>
    <property type="match status" value="1"/>
</dbReference>
<dbReference type="InterPro" id="IPR050187">
    <property type="entry name" value="Lipid_Phosphate_FormReg"/>
</dbReference>
<dbReference type="SUPFAM" id="SSF111331">
    <property type="entry name" value="NAD kinase/diacylglycerol kinase-like"/>
    <property type="match status" value="1"/>
</dbReference>
<dbReference type="GO" id="GO:0005524">
    <property type="term" value="F:ATP binding"/>
    <property type="evidence" value="ECO:0007669"/>
    <property type="project" value="UniProtKB-KW"/>
</dbReference>
<dbReference type="EMBL" id="LVLJ01001907">
    <property type="protein sequence ID" value="OAE27399.1"/>
    <property type="molecule type" value="Genomic_DNA"/>
</dbReference>
<dbReference type="GO" id="GO:0016020">
    <property type="term" value="C:membrane"/>
    <property type="evidence" value="ECO:0007669"/>
    <property type="project" value="GOC"/>
</dbReference>
<organism evidence="6 7">
    <name type="scientific">Marchantia polymorpha subsp. ruderalis</name>
    <dbReference type="NCBI Taxonomy" id="1480154"/>
    <lineage>
        <taxon>Eukaryota</taxon>
        <taxon>Viridiplantae</taxon>
        <taxon>Streptophyta</taxon>
        <taxon>Embryophyta</taxon>
        <taxon>Marchantiophyta</taxon>
        <taxon>Marchantiopsida</taxon>
        <taxon>Marchantiidae</taxon>
        <taxon>Marchantiales</taxon>
        <taxon>Marchantiaceae</taxon>
        <taxon>Marchantia</taxon>
    </lineage>
</organism>
<gene>
    <name evidence="6" type="ORF">AXG93_2015s1280</name>
</gene>
<evidence type="ECO:0000256" key="3">
    <source>
        <dbReference type="ARBA" id="ARBA00022777"/>
    </source>
</evidence>
<dbReference type="SMART" id="SM00046">
    <property type="entry name" value="DAGKc"/>
    <property type="match status" value="1"/>
</dbReference>
<dbReference type="InterPro" id="IPR001206">
    <property type="entry name" value="Diacylglycerol_kinase_cat_dom"/>
</dbReference>
<proteinExistence type="predicted"/>
<reference evidence="6" key="1">
    <citation type="submission" date="2016-03" db="EMBL/GenBank/DDBJ databases">
        <title>Mechanisms controlling the formation of the plant cell surface in tip-growing cells are functionally conserved among land plants.</title>
        <authorList>
            <person name="Honkanen S."/>
            <person name="Jones V.A."/>
            <person name="Morieri G."/>
            <person name="Champion C."/>
            <person name="Hetherington A.J."/>
            <person name="Kelly S."/>
            <person name="Saint-Marcoux D."/>
            <person name="Proust H."/>
            <person name="Prescott H."/>
            <person name="Dolan L."/>
        </authorList>
    </citation>
    <scope>NUCLEOTIDE SEQUENCE [LARGE SCALE GENOMIC DNA]</scope>
    <source>
        <tissue evidence="6">Whole gametophyte</tissue>
    </source>
</reference>
<dbReference type="Proteomes" id="UP000077202">
    <property type="component" value="Unassembled WGS sequence"/>
</dbReference>
<accession>A0A176W2Y1</accession>
<name>A0A176W2Y1_MARPO</name>
<dbReference type="Gene3D" id="3.40.50.10330">
    <property type="entry name" value="Probable inorganic polyphosphate/atp-NAD kinase, domain 1"/>
    <property type="match status" value="1"/>
</dbReference>
<dbReference type="GO" id="GO:0016301">
    <property type="term" value="F:kinase activity"/>
    <property type="evidence" value="ECO:0007669"/>
    <property type="project" value="UniProtKB-KW"/>
</dbReference>
<keyword evidence="7" id="KW-1185">Reference proteome</keyword>
<dbReference type="Gene3D" id="2.60.200.40">
    <property type="match status" value="1"/>
</dbReference>
<evidence type="ECO:0000313" key="6">
    <source>
        <dbReference type="EMBL" id="OAE27399.1"/>
    </source>
</evidence>
<keyword evidence="2" id="KW-0547">Nucleotide-binding</keyword>
<keyword evidence="3" id="KW-0418">Kinase</keyword>
<evidence type="ECO:0000256" key="2">
    <source>
        <dbReference type="ARBA" id="ARBA00022741"/>
    </source>
</evidence>
<protein>
    <recommendedName>
        <fullName evidence="5">DAGKc domain-containing protein</fullName>
    </recommendedName>
</protein>